<gene>
    <name evidence="12" type="primary">trxA</name>
    <name evidence="12" type="ORF">FEZ08_03735</name>
</gene>
<dbReference type="NCBIfam" id="TIGR01068">
    <property type="entry name" value="thioredoxin"/>
    <property type="match status" value="1"/>
</dbReference>
<keyword evidence="6 10" id="KW-0676">Redox-active center</keyword>
<dbReference type="PROSITE" id="PS51352">
    <property type="entry name" value="THIOREDOXIN_2"/>
    <property type="match status" value="1"/>
</dbReference>
<feature type="active site" description="Nucleophile" evidence="9">
    <location>
        <position position="30"/>
    </location>
</feature>
<name>A0A5R8QHJ6_9FIRM</name>
<organism evidence="12 13">
    <name type="scientific">Culicoidibacter larvae</name>
    <dbReference type="NCBI Taxonomy" id="2579976"/>
    <lineage>
        <taxon>Bacteria</taxon>
        <taxon>Bacillati</taxon>
        <taxon>Bacillota</taxon>
        <taxon>Culicoidibacteria</taxon>
        <taxon>Culicoidibacterales</taxon>
        <taxon>Culicoidibacteraceae</taxon>
        <taxon>Culicoidibacter</taxon>
    </lineage>
</organism>
<feature type="active site" description="Nucleophile" evidence="9">
    <location>
        <position position="33"/>
    </location>
</feature>
<dbReference type="InParanoid" id="A0A5R8QHJ6"/>
<dbReference type="SUPFAM" id="SSF52833">
    <property type="entry name" value="Thioredoxin-like"/>
    <property type="match status" value="1"/>
</dbReference>
<evidence type="ECO:0000256" key="6">
    <source>
        <dbReference type="ARBA" id="ARBA00023284"/>
    </source>
</evidence>
<evidence type="ECO:0000259" key="11">
    <source>
        <dbReference type="PROSITE" id="PS51352"/>
    </source>
</evidence>
<reference evidence="12 13" key="1">
    <citation type="submission" date="2019-05" db="EMBL/GenBank/DDBJ databases">
        <title>Culicoidintestinum kansasii gen. nov., sp. nov. from the gastrointestinal tract of the biting midge, Culicoides sonorensis.</title>
        <authorList>
            <person name="Neupane S."/>
            <person name="Ghosh A."/>
            <person name="Gunther S."/>
            <person name="Martin K."/>
            <person name="Zurek L."/>
        </authorList>
    </citation>
    <scope>NUCLEOTIDE SEQUENCE [LARGE SCALE GENOMIC DNA]</scope>
    <source>
        <strain evidence="12 13">CS-1</strain>
    </source>
</reference>
<feature type="site" description="Deprotonates C-terminal active site Cys" evidence="9">
    <location>
        <position position="24"/>
    </location>
</feature>
<accession>A0A5R8QHJ6</accession>
<evidence type="ECO:0000313" key="12">
    <source>
        <dbReference type="EMBL" id="TLG76737.1"/>
    </source>
</evidence>
<evidence type="ECO:0000256" key="3">
    <source>
        <dbReference type="ARBA" id="ARBA00022448"/>
    </source>
</evidence>
<dbReference type="GO" id="GO:0005737">
    <property type="term" value="C:cytoplasm"/>
    <property type="evidence" value="ECO:0007669"/>
    <property type="project" value="TreeGrafter"/>
</dbReference>
<dbReference type="FunCoup" id="A0A5R8QHJ6">
    <property type="interactions" value="293"/>
</dbReference>
<feature type="domain" description="Thioredoxin" evidence="11">
    <location>
        <begin position="1"/>
        <end position="105"/>
    </location>
</feature>
<evidence type="ECO:0000256" key="2">
    <source>
        <dbReference type="ARBA" id="ARBA00020570"/>
    </source>
</evidence>
<dbReference type="PANTHER" id="PTHR45663:SF11">
    <property type="entry name" value="GEO12009P1"/>
    <property type="match status" value="1"/>
</dbReference>
<evidence type="ECO:0000256" key="7">
    <source>
        <dbReference type="NCBIfam" id="TIGR01068"/>
    </source>
</evidence>
<dbReference type="GO" id="GO:0015035">
    <property type="term" value="F:protein-disulfide reductase activity"/>
    <property type="evidence" value="ECO:0007669"/>
    <property type="project" value="UniProtKB-UniRule"/>
</dbReference>
<dbReference type="Proteomes" id="UP000306912">
    <property type="component" value="Unassembled WGS sequence"/>
</dbReference>
<sequence>MAVHVIETKEQFEDKIKSGKYLVDFYATWCGPCQMLLPVLDEIAPQLEADNVEILKINVDELQDVAGEYGVMSVPTLFVVNNGETVAQDAGFKPGDTLVEWVKAN</sequence>
<evidence type="ECO:0000256" key="10">
    <source>
        <dbReference type="PIRSR" id="PIRSR000077-4"/>
    </source>
</evidence>
<proteinExistence type="inferred from homology"/>
<dbReference type="InterPro" id="IPR005746">
    <property type="entry name" value="Thioredoxin"/>
</dbReference>
<dbReference type="EMBL" id="VBWP01000002">
    <property type="protein sequence ID" value="TLG76737.1"/>
    <property type="molecule type" value="Genomic_DNA"/>
</dbReference>
<dbReference type="CDD" id="cd02947">
    <property type="entry name" value="TRX_family"/>
    <property type="match status" value="1"/>
</dbReference>
<dbReference type="OrthoDB" id="9790390at2"/>
<dbReference type="AlphaFoldDB" id="A0A5R8QHJ6"/>
<feature type="site" description="Contributes to redox potential value" evidence="9">
    <location>
        <position position="31"/>
    </location>
</feature>
<evidence type="ECO:0000256" key="4">
    <source>
        <dbReference type="ARBA" id="ARBA00022982"/>
    </source>
</evidence>
<protein>
    <recommendedName>
        <fullName evidence="2 7">Thioredoxin</fullName>
    </recommendedName>
</protein>
<keyword evidence="13" id="KW-1185">Reference proteome</keyword>
<dbReference type="InterPro" id="IPR017937">
    <property type="entry name" value="Thioredoxin_CS"/>
</dbReference>
<dbReference type="PRINTS" id="PR00421">
    <property type="entry name" value="THIOREDOXIN"/>
</dbReference>
<comment type="caution">
    <text evidence="12">The sequence shown here is derived from an EMBL/GenBank/DDBJ whole genome shotgun (WGS) entry which is preliminary data.</text>
</comment>
<evidence type="ECO:0000256" key="1">
    <source>
        <dbReference type="ARBA" id="ARBA00008987"/>
    </source>
</evidence>
<feature type="disulfide bond" description="Redox-active" evidence="10">
    <location>
        <begin position="30"/>
        <end position="33"/>
    </location>
</feature>
<evidence type="ECO:0000256" key="5">
    <source>
        <dbReference type="ARBA" id="ARBA00023157"/>
    </source>
</evidence>
<keyword evidence="4" id="KW-0249">Electron transport</keyword>
<dbReference type="InterPro" id="IPR013766">
    <property type="entry name" value="Thioredoxin_domain"/>
</dbReference>
<dbReference type="Gene3D" id="3.40.30.10">
    <property type="entry name" value="Glutaredoxin"/>
    <property type="match status" value="1"/>
</dbReference>
<dbReference type="PROSITE" id="PS00194">
    <property type="entry name" value="THIOREDOXIN_1"/>
    <property type="match status" value="1"/>
</dbReference>
<dbReference type="Pfam" id="PF00085">
    <property type="entry name" value="Thioredoxin"/>
    <property type="match status" value="1"/>
</dbReference>
<keyword evidence="3" id="KW-0813">Transport</keyword>
<dbReference type="RefSeq" id="WP_138190374.1">
    <property type="nucleotide sequence ID" value="NZ_VBWP01000002.1"/>
</dbReference>
<dbReference type="PIRSF" id="PIRSF000077">
    <property type="entry name" value="Thioredoxin"/>
    <property type="match status" value="1"/>
</dbReference>
<keyword evidence="5 10" id="KW-1015">Disulfide bond</keyword>
<evidence type="ECO:0000313" key="13">
    <source>
        <dbReference type="Proteomes" id="UP000306912"/>
    </source>
</evidence>
<dbReference type="InterPro" id="IPR036249">
    <property type="entry name" value="Thioredoxin-like_sf"/>
</dbReference>
<dbReference type="PANTHER" id="PTHR45663">
    <property type="entry name" value="GEO12009P1"/>
    <property type="match status" value="1"/>
</dbReference>
<feature type="site" description="Contributes to redox potential value" evidence="9">
    <location>
        <position position="32"/>
    </location>
</feature>
<evidence type="ECO:0000256" key="9">
    <source>
        <dbReference type="PIRSR" id="PIRSR000077-1"/>
    </source>
</evidence>
<comment type="similarity">
    <text evidence="1 8">Belongs to the thioredoxin family.</text>
</comment>
<evidence type="ECO:0000256" key="8">
    <source>
        <dbReference type="PIRNR" id="PIRNR000077"/>
    </source>
</evidence>